<evidence type="ECO:0000256" key="10">
    <source>
        <dbReference type="SAM" id="SignalP"/>
    </source>
</evidence>
<evidence type="ECO:0000259" key="12">
    <source>
        <dbReference type="Pfam" id="PF02727"/>
    </source>
</evidence>
<keyword evidence="3 9" id="KW-0479">Metal-binding</keyword>
<feature type="domain" description="Copper amine oxidase N2-terminal" evidence="12">
    <location>
        <begin position="48"/>
        <end position="116"/>
    </location>
</feature>
<keyword evidence="4 7" id="KW-0801">TPQ</keyword>
<dbReference type="Gene3D" id="3.10.450.40">
    <property type="match status" value="2"/>
</dbReference>
<evidence type="ECO:0000256" key="3">
    <source>
        <dbReference type="ARBA" id="ARBA00022723"/>
    </source>
</evidence>
<evidence type="ECO:0000256" key="2">
    <source>
        <dbReference type="ARBA" id="ARBA00007983"/>
    </source>
</evidence>
<dbReference type="Proteomes" id="UP000799444">
    <property type="component" value="Unassembled WGS sequence"/>
</dbReference>
<feature type="domain" description="Copper amine oxidase catalytic" evidence="11">
    <location>
        <begin position="288"/>
        <end position="682"/>
    </location>
</feature>
<dbReference type="EMBL" id="ML996251">
    <property type="protein sequence ID" value="KAF2729263.1"/>
    <property type="molecule type" value="Genomic_DNA"/>
</dbReference>
<evidence type="ECO:0000256" key="1">
    <source>
        <dbReference type="ARBA" id="ARBA00001935"/>
    </source>
</evidence>
<evidence type="ECO:0000259" key="11">
    <source>
        <dbReference type="Pfam" id="PF01179"/>
    </source>
</evidence>
<feature type="chain" id="PRO_5040295281" description="Amine oxidase" evidence="10">
    <location>
        <begin position="21"/>
        <end position="700"/>
    </location>
</feature>
<sequence>MKYCLLVVGVLAAILQQVATYATHKNVWYALTEEEIGGVNAAVHRALNLTQSETPAGRDNYLVRIQLIQPNKTDVLSYFDGQAKEPARYARATVAFGAPEQPYYQEYSVGPLPATNNTAVEPLTYLFNNEKPGRTNVSPIFIGGDVTSFIAKFSDEIKDITQALWNTTLSEGGITFRVPNPLLEDGRYTAWAGFLGNVTTGYDSLSLLPLGVSVRLDLTSRNYEDWNATAWYCLGKVYPSTSEFRAAVLSPDFQKPPPNVDGDWTTTKIRGDPLPFSDTLPPPLPVSQGTPRFSVNSTENHVSWMDFSFYMTLSSDTGLSLFDITYKNQRIIYELALQEAMTLYTGSDPTTSSTTYFDSADGLGSSLVPLVKGYDCPAYATYLNASFASGTSAVTIPDAICLFEFDAGYPIRRHTSMAYGYASVTRNIAFIARTVSTVGNYDFIIEYSFYLDGGIEVAVRASGYIISSYWEGGQEYGFHVHDHLSGSLHDHVIAFKADIDVLGTRNSVQRIELRAESVDYPWSSTPRNTFAAHRSILATESESAIDFSPNDASVYTFVNTDAPNKYGEYRGYRIRHLSGMSHLTATNASATLNAARFADNDMYITHQHDSEPRSSDRQNQFAPQDPLVDFSNFLNDESIQQEDIVLWFNLGMHHVPHTGDLPNTMFTQAHAAMRFEPFNYLDGGDPSVGSVQQERVLYGK</sequence>
<protein>
    <recommendedName>
        <fullName evidence="9">Amine oxidase</fullName>
        <ecNumber evidence="9">1.4.3.-</ecNumber>
    </recommendedName>
</protein>
<evidence type="ECO:0000256" key="8">
    <source>
        <dbReference type="PIRSR" id="PIRSR600269-51"/>
    </source>
</evidence>
<evidence type="ECO:0000256" key="5">
    <source>
        <dbReference type="ARBA" id="ARBA00023002"/>
    </source>
</evidence>
<feature type="domain" description="DUF1965" evidence="13">
    <location>
        <begin position="206"/>
        <end position="272"/>
    </location>
</feature>
<dbReference type="PRINTS" id="PR00766">
    <property type="entry name" value="CUDAOXIDASE"/>
</dbReference>
<dbReference type="InterPro" id="IPR015800">
    <property type="entry name" value="Cu_amine_oxidase_N2"/>
</dbReference>
<comment type="caution">
    <text evidence="14">The sequence shown here is derived from an EMBL/GenBank/DDBJ whole genome shotgun (WGS) entry which is preliminary data.</text>
</comment>
<dbReference type="Pfam" id="PF02727">
    <property type="entry name" value="Cu_amine_oxidN2"/>
    <property type="match status" value="1"/>
</dbReference>
<proteinExistence type="inferred from homology"/>
<dbReference type="EC" id="1.4.3.-" evidence="9"/>
<dbReference type="InterPro" id="IPR016182">
    <property type="entry name" value="Cu_amine_oxidase_N-reg"/>
</dbReference>
<name>A0A9P4QPS5_9PLEO</name>
<dbReference type="GO" id="GO:0008131">
    <property type="term" value="F:primary methylamine oxidase activity"/>
    <property type="evidence" value="ECO:0007669"/>
    <property type="project" value="InterPro"/>
</dbReference>
<evidence type="ECO:0000256" key="4">
    <source>
        <dbReference type="ARBA" id="ARBA00022772"/>
    </source>
</evidence>
<keyword evidence="10" id="KW-0732">Signal</keyword>
<gene>
    <name evidence="14" type="ORF">EJ04DRAFT_502697</name>
</gene>
<evidence type="ECO:0000256" key="9">
    <source>
        <dbReference type="RuleBase" id="RU000672"/>
    </source>
</evidence>
<dbReference type="OrthoDB" id="3341590at2759"/>
<evidence type="ECO:0000313" key="14">
    <source>
        <dbReference type="EMBL" id="KAF2729263.1"/>
    </source>
</evidence>
<dbReference type="SUPFAM" id="SSF49998">
    <property type="entry name" value="Amine oxidase catalytic domain"/>
    <property type="match status" value="1"/>
</dbReference>
<dbReference type="AlphaFoldDB" id="A0A9P4QPS5"/>
<comment type="cofactor">
    <cofactor evidence="1">
        <name>Cu cation</name>
        <dbReference type="ChEBI" id="CHEBI:23378"/>
    </cofactor>
</comment>
<evidence type="ECO:0000256" key="7">
    <source>
        <dbReference type="PIRSR" id="PIRSR600269-50"/>
    </source>
</evidence>
<dbReference type="Pfam" id="PF09248">
    <property type="entry name" value="DUF1965"/>
    <property type="match status" value="1"/>
</dbReference>
<comment type="PTM">
    <text evidence="8 9">Topaquinone (TPQ) is generated by copper-dependent autoxidation of a specific tyrosyl residue.</text>
</comment>
<dbReference type="InterPro" id="IPR000269">
    <property type="entry name" value="Cu_amine_oxidase"/>
</dbReference>
<comment type="similarity">
    <text evidence="2 9">Belongs to the copper/topaquinone oxidase family.</text>
</comment>
<organism evidence="14 15">
    <name type="scientific">Polyplosphaeria fusca</name>
    <dbReference type="NCBI Taxonomy" id="682080"/>
    <lineage>
        <taxon>Eukaryota</taxon>
        <taxon>Fungi</taxon>
        <taxon>Dikarya</taxon>
        <taxon>Ascomycota</taxon>
        <taxon>Pezizomycotina</taxon>
        <taxon>Dothideomycetes</taxon>
        <taxon>Pleosporomycetidae</taxon>
        <taxon>Pleosporales</taxon>
        <taxon>Tetraplosphaeriaceae</taxon>
        <taxon>Polyplosphaeria</taxon>
    </lineage>
</organism>
<evidence type="ECO:0000313" key="15">
    <source>
        <dbReference type="Proteomes" id="UP000799444"/>
    </source>
</evidence>
<feature type="modified residue" description="2',4',5'-topaquinone" evidence="8">
    <location>
        <position position="441"/>
    </location>
</feature>
<dbReference type="InterPro" id="IPR036460">
    <property type="entry name" value="Cu_amine_oxidase_C_sf"/>
</dbReference>
<keyword evidence="6 9" id="KW-0186">Copper</keyword>
<dbReference type="InterPro" id="IPR015798">
    <property type="entry name" value="Cu_amine_oxidase_C"/>
</dbReference>
<dbReference type="Pfam" id="PF01179">
    <property type="entry name" value="Cu_amine_oxid"/>
    <property type="match status" value="1"/>
</dbReference>
<evidence type="ECO:0000256" key="6">
    <source>
        <dbReference type="ARBA" id="ARBA00023008"/>
    </source>
</evidence>
<keyword evidence="15" id="KW-1185">Reference proteome</keyword>
<keyword evidence="5 9" id="KW-0560">Oxidoreductase</keyword>
<dbReference type="GO" id="GO:0005507">
    <property type="term" value="F:copper ion binding"/>
    <property type="evidence" value="ECO:0007669"/>
    <property type="project" value="InterPro"/>
</dbReference>
<reference evidence="14" key="1">
    <citation type="journal article" date="2020" name="Stud. Mycol.">
        <title>101 Dothideomycetes genomes: a test case for predicting lifestyles and emergence of pathogens.</title>
        <authorList>
            <person name="Haridas S."/>
            <person name="Albert R."/>
            <person name="Binder M."/>
            <person name="Bloem J."/>
            <person name="Labutti K."/>
            <person name="Salamov A."/>
            <person name="Andreopoulos B."/>
            <person name="Baker S."/>
            <person name="Barry K."/>
            <person name="Bills G."/>
            <person name="Bluhm B."/>
            <person name="Cannon C."/>
            <person name="Castanera R."/>
            <person name="Culley D."/>
            <person name="Daum C."/>
            <person name="Ezra D."/>
            <person name="Gonzalez J."/>
            <person name="Henrissat B."/>
            <person name="Kuo A."/>
            <person name="Liang C."/>
            <person name="Lipzen A."/>
            <person name="Lutzoni F."/>
            <person name="Magnuson J."/>
            <person name="Mondo S."/>
            <person name="Nolan M."/>
            <person name="Ohm R."/>
            <person name="Pangilinan J."/>
            <person name="Park H.-J."/>
            <person name="Ramirez L."/>
            <person name="Alfaro M."/>
            <person name="Sun H."/>
            <person name="Tritt A."/>
            <person name="Yoshinaga Y."/>
            <person name="Zwiers L.-H."/>
            <person name="Turgeon B."/>
            <person name="Goodwin S."/>
            <person name="Spatafora J."/>
            <person name="Crous P."/>
            <person name="Grigoriev I."/>
        </authorList>
    </citation>
    <scope>NUCLEOTIDE SEQUENCE</scope>
    <source>
        <strain evidence="14">CBS 125425</strain>
    </source>
</reference>
<dbReference type="GO" id="GO:0009308">
    <property type="term" value="P:amine metabolic process"/>
    <property type="evidence" value="ECO:0007669"/>
    <property type="project" value="UniProtKB-UniRule"/>
</dbReference>
<dbReference type="PANTHER" id="PTHR10638:SF20">
    <property type="entry name" value="AMINE OXIDASE"/>
    <property type="match status" value="1"/>
</dbReference>
<dbReference type="GO" id="GO:0048038">
    <property type="term" value="F:quinone binding"/>
    <property type="evidence" value="ECO:0007669"/>
    <property type="project" value="InterPro"/>
</dbReference>
<dbReference type="PANTHER" id="PTHR10638">
    <property type="entry name" value="COPPER AMINE OXIDASE"/>
    <property type="match status" value="1"/>
</dbReference>
<evidence type="ECO:0000259" key="13">
    <source>
        <dbReference type="Pfam" id="PF09248"/>
    </source>
</evidence>
<dbReference type="SUPFAM" id="SSF54416">
    <property type="entry name" value="Amine oxidase N-terminal region"/>
    <property type="match status" value="2"/>
</dbReference>
<dbReference type="GO" id="GO:0005886">
    <property type="term" value="C:plasma membrane"/>
    <property type="evidence" value="ECO:0007669"/>
    <property type="project" value="TreeGrafter"/>
</dbReference>
<feature type="signal peptide" evidence="10">
    <location>
        <begin position="1"/>
        <end position="20"/>
    </location>
</feature>
<dbReference type="Gene3D" id="2.70.98.20">
    <property type="entry name" value="Copper amine oxidase, catalytic domain"/>
    <property type="match status" value="1"/>
</dbReference>
<accession>A0A9P4QPS5</accession>
<dbReference type="InterPro" id="IPR015328">
    <property type="entry name" value="DUF1965"/>
</dbReference>
<comment type="cofactor">
    <cofactor evidence="9">
        <name>Cu cation</name>
        <dbReference type="ChEBI" id="CHEBI:23378"/>
    </cofactor>
    <text evidence="9">Contains 1 topaquinone per subunit.</text>
</comment>
<feature type="active site" description="Schiff-base intermediate with substrate; via topaquinone" evidence="7">
    <location>
        <position position="441"/>
    </location>
</feature>
<feature type="active site" description="Proton acceptor" evidence="7">
    <location>
        <position position="358"/>
    </location>
</feature>